<dbReference type="Proteomes" id="UP000531216">
    <property type="component" value="Unassembled WGS sequence"/>
</dbReference>
<dbReference type="EMBL" id="JACIDO010000004">
    <property type="protein sequence ID" value="MBB3936125.1"/>
    <property type="molecule type" value="Genomic_DNA"/>
</dbReference>
<dbReference type="OrthoDB" id="8687905at2"/>
<dbReference type="AlphaFoldDB" id="A0A7W6BTP8"/>
<keyword evidence="2" id="KW-1185">Reference proteome</keyword>
<gene>
    <name evidence="1" type="ORF">GGR05_002275</name>
</gene>
<name>A0A7W6BTP8_9HYPH</name>
<comment type="caution">
    <text evidence="1">The sequence shown here is derived from an EMBL/GenBank/DDBJ whole genome shotgun (WGS) entry which is preliminary data.</text>
</comment>
<evidence type="ECO:0000313" key="2">
    <source>
        <dbReference type="Proteomes" id="UP000531216"/>
    </source>
</evidence>
<organism evidence="1 2">
    <name type="scientific">Aureimonas phyllosphaerae</name>
    <dbReference type="NCBI Taxonomy" id="1166078"/>
    <lineage>
        <taxon>Bacteria</taxon>
        <taxon>Pseudomonadati</taxon>
        <taxon>Pseudomonadota</taxon>
        <taxon>Alphaproteobacteria</taxon>
        <taxon>Hyphomicrobiales</taxon>
        <taxon>Aurantimonadaceae</taxon>
        <taxon>Aureimonas</taxon>
    </lineage>
</organism>
<sequence>MDISDDEREFLRGMRALTIDDDGHEVFVGLDAAESEEFWALTRRNESGEDMNAVPRFKELRDRHEAARQEIVEGRASLD</sequence>
<evidence type="ECO:0000313" key="1">
    <source>
        <dbReference type="EMBL" id="MBB3936125.1"/>
    </source>
</evidence>
<proteinExistence type="predicted"/>
<reference evidence="1 2" key="1">
    <citation type="submission" date="2020-08" db="EMBL/GenBank/DDBJ databases">
        <title>Genomic Encyclopedia of Type Strains, Phase IV (KMG-IV): sequencing the most valuable type-strain genomes for metagenomic binning, comparative biology and taxonomic classification.</title>
        <authorList>
            <person name="Goeker M."/>
        </authorList>
    </citation>
    <scope>NUCLEOTIDE SEQUENCE [LARGE SCALE GENOMIC DNA]</scope>
    <source>
        <strain evidence="1 2">DSM 25024</strain>
    </source>
</reference>
<dbReference type="RefSeq" id="WP_090963315.1">
    <property type="nucleotide sequence ID" value="NZ_FOOA01000008.1"/>
</dbReference>
<protein>
    <submittedName>
        <fullName evidence="1">Uncharacterized protein</fullName>
    </submittedName>
</protein>
<accession>A0A7W6BTP8</accession>